<evidence type="ECO:0000256" key="3">
    <source>
        <dbReference type="ARBA" id="ARBA00022679"/>
    </source>
</evidence>
<dbReference type="Gene3D" id="3.90.550.10">
    <property type="entry name" value="Spore Coat Polysaccharide Biosynthesis Protein SpsA, Chain A"/>
    <property type="match status" value="1"/>
</dbReference>
<feature type="domain" description="Glycosyltransferase 2-like" evidence="5">
    <location>
        <begin position="14"/>
        <end position="129"/>
    </location>
</feature>
<feature type="transmembrane region" description="Helical" evidence="4">
    <location>
        <begin position="252"/>
        <end position="283"/>
    </location>
</feature>
<keyword evidence="4" id="KW-1133">Transmembrane helix</keyword>
<dbReference type="PANTHER" id="PTHR43179">
    <property type="entry name" value="RHAMNOSYLTRANSFERASE WBBL"/>
    <property type="match status" value="1"/>
</dbReference>
<evidence type="ECO:0000313" key="7">
    <source>
        <dbReference type="Proteomes" id="UP000515971"/>
    </source>
</evidence>
<keyword evidence="3 6" id="KW-0808">Transferase</keyword>
<gene>
    <name evidence="6" type="ORF">H9L13_10955</name>
</gene>
<comment type="similarity">
    <text evidence="1">Belongs to the glycosyltransferase 2 family.</text>
</comment>
<dbReference type="CDD" id="cd00761">
    <property type="entry name" value="Glyco_tranf_GTA_type"/>
    <property type="match status" value="1"/>
</dbReference>
<keyword evidence="7" id="KW-1185">Reference proteome</keyword>
<dbReference type="GO" id="GO:0016757">
    <property type="term" value="F:glycosyltransferase activity"/>
    <property type="evidence" value="ECO:0007669"/>
    <property type="project" value="UniProtKB-KW"/>
</dbReference>
<sequence>MDESQVTVSSKTAIVVIGRNEGRRLNGSLHSARVTGLPTVYVDSGSTDGSLRRAHQLSLPIVSLDACRPFSAARARNEGLDEALQRWPELDYVIFLDGDCELNPGFARAASAALEQSPEVAIVVGHLAEKHPEKSPYNLLCSYEWQSSAGRITNFGELGGIMAVNIAAVRSVGCFNTDLIAGEDSELGVRLALAGYYVEKIDFPMAVHDADVLRFAQWWKRSVRAGHSIAHRYALHGQSDLRDCRRELGSTLFWGLVVPLLTLGLTVVIGPVWLLLLGSYLYLSYRVGAHYRRMGLSRGDSTIAAAYMVLSKFANLVGVLRFALNSRSGTFTLIEYKRPS</sequence>
<keyword evidence="4" id="KW-0812">Transmembrane</keyword>
<keyword evidence="4" id="KW-0472">Membrane</keyword>
<dbReference type="Pfam" id="PF00535">
    <property type="entry name" value="Glycos_transf_2"/>
    <property type="match status" value="1"/>
</dbReference>
<accession>A0A7G9SH09</accession>
<protein>
    <submittedName>
        <fullName evidence="6">Glycosyltransferase family 2 protein</fullName>
    </submittedName>
</protein>
<dbReference type="RefSeq" id="WP_187537726.1">
    <property type="nucleotide sequence ID" value="NZ_BAABJT010000001.1"/>
</dbReference>
<evidence type="ECO:0000313" key="6">
    <source>
        <dbReference type="EMBL" id="QNN67134.1"/>
    </source>
</evidence>
<reference evidence="6 7" key="1">
    <citation type="submission" date="2020-08" db="EMBL/GenBank/DDBJ databases">
        <title>Genome sequence of Sphingomonas lutea KCTC 23642T.</title>
        <authorList>
            <person name="Hyun D.-W."/>
            <person name="Bae J.-W."/>
        </authorList>
    </citation>
    <scope>NUCLEOTIDE SEQUENCE [LARGE SCALE GENOMIC DNA]</scope>
    <source>
        <strain evidence="6 7">KCTC 23642</strain>
    </source>
</reference>
<name>A0A7G9SH09_9SPHN</name>
<dbReference type="PANTHER" id="PTHR43179:SF12">
    <property type="entry name" value="GALACTOFURANOSYLTRANSFERASE GLFT2"/>
    <property type="match status" value="1"/>
</dbReference>
<dbReference type="EMBL" id="CP060718">
    <property type="protein sequence ID" value="QNN67134.1"/>
    <property type="molecule type" value="Genomic_DNA"/>
</dbReference>
<dbReference type="InterPro" id="IPR029044">
    <property type="entry name" value="Nucleotide-diphossugar_trans"/>
</dbReference>
<evidence type="ECO:0000256" key="1">
    <source>
        <dbReference type="ARBA" id="ARBA00006739"/>
    </source>
</evidence>
<keyword evidence="2" id="KW-0328">Glycosyltransferase</keyword>
<feature type="transmembrane region" description="Helical" evidence="4">
    <location>
        <begin position="304"/>
        <end position="324"/>
    </location>
</feature>
<dbReference type="InterPro" id="IPR001173">
    <property type="entry name" value="Glyco_trans_2-like"/>
</dbReference>
<dbReference type="AlphaFoldDB" id="A0A7G9SH09"/>
<organism evidence="6 7">
    <name type="scientific">Sphingomonas lutea</name>
    <dbReference type="NCBI Taxonomy" id="1045317"/>
    <lineage>
        <taxon>Bacteria</taxon>
        <taxon>Pseudomonadati</taxon>
        <taxon>Pseudomonadota</taxon>
        <taxon>Alphaproteobacteria</taxon>
        <taxon>Sphingomonadales</taxon>
        <taxon>Sphingomonadaceae</taxon>
        <taxon>Sphingomonas</taxon>
    </lineage>
</organism>
<proteinExistence type="inferred from homology"/>
<evidence type="ECO:0000256" key="4">
    <source>
        <dbReference type="SAM" id="Phobius"/>
    </source>
</evidence>
<dbReference type="SUPFAM" id="SSF53448">
    <property type="entry name" value="Nucleotide-diphospho-sugar transferases"/>
    <property type="match status" value="1"/>
</dbReference>
<dbReference type="KEGG" id="slut:H9L13_10955"/>
<dbReference type="Proteomes" id="UP000515971">
    <property type="component" value="Chromosome"/>
</dbReference>
<evidence type="ECO:0000256" key="2">
    <source>
        <dbReference type="ARBA" id="ARBA00022676"/>
    </source>
</evidence>
<evidence type="ECO:0000259" key="5">
    <source>
        <dbReference type="Pfam" id="PF00535"/>
    </source>
</evidence>